<dbReference type="SUPFAM" id="SSF51556">
    <property type="entry name" value="Metallo-dependent hydrolases"/>
    <property type="match status" value="1"/>
</dbReference>
<dbReference type="PANTHER" id="PTHR43668:SF4">
    <property type="entry name" value="ALLANTOINASE"/>
    <property type="match status" value="1"/>
</dbReference>
<dbReference type="EC" id="3.5.2.5" evidence="6"/>
<dbReference type="NCBIfam" id="NF004839">
    <property type="entry name" value="PRK06189.1"/>
    <property type="match status" value="1"/>
</dbReference>
<comment type="cofactor">
    <cofactor evidence="6">
        <name>Zn(2+)</name>
        <dbReference type="ChEBI" id="CHEBI:29105"/>
    </cofactor>
    <text evidence="6">Binds 2 Zn(2+) ions per subunit.</text>
</comment>
<dbReference type="NCBIfam" id="TIGR03178">
    <property type="entry name" value="allantoinase"/>
    <property type="match status" value="1"/>
</dbReference>
<dbReference type="InterPro" id="IPR017593">
    <property type="entry name" value="Allantoinase"/>
</dbReference>
<evidence type="ECO:0000256" key="2">
    <source>
        <dbReference type="ARBA" id="ARBA00022631"/>
    </source>
</evidence>
<feature type="binding site" evidence="6">
    <location>
        <position position="61"/>
    </location>
    <ligand>
        <name>Zn(2+)</name>
        <dbReference type="ChEBI" id="CHEBI:29105"/>
        <label>1</label>
    </ligand>
</feature>
<evidence type="ECO:0000256" key="5">
    <source>
        <dbReference type="ARBA" id="ARBA00022833"/>
    </source>
</evidence>
<proteinExistence type="inferred from homology"/>
<dbReference type="GO" id="GO:0004038">
    <property type="term" value="F:allantoinase activity"/>
    <property type="evidence" value="ECO:0007669"/>
    <property type="project" value="UniProtKB-EC"/>
</dbReference>
<evidence type="ECO:0000256" key="3">
    <source>
        <dbReference type="ARBA" id="ARBA00022723"/>
    </source>
</evidence>
<reference evidence="8 9" key="1">
    <citation type="submission" date="2024-02" db="EMBL/GenBank/DDBJ databases">
        <title>Seven novel Bacillus-like species.</title>
        <authorList>
            <person name="Liu G."/>
        </authorList>
    </citation>
    <scope>NUCLEOTIDE SEQUENCE [LARGE SCALE GENOMIC DNA]</scope>
    <source>
        <strain evidence="8 9">FJAT-53654</strain>
    </source>
</reference>
<keyword evidence="4 6" id="KW-0378">Hydrolase</keyword>
<gene>
    <name evidence="6" type="primary">allB</name>
    <name evidence="8" type="ORF">WCV66_26425</name>
</gene>
<dbReference type="InterPro" id="IPR006680">
    <property type="entry name" value="Amidohydro-rel"/>
</dbReference>
<name>A0ABZ2MTM1_9BACI</name>
<comment type="similarity">
    <text evidence="6">Belongs to the metallo-dependent hydrolases superfamily. Allantoinase family.</text>
</comment>
<evidence type="ECO:0000313" key="9">
    <source>
        <dbReference type="Proteomes" id="UP001368328"/>
    </source>
</evidence>
<accession>A0ABZ2MTM1</accession>
<dbReference type="InterPro" id="IPR050138">
    <property type="entry name" value="DHOase/Allantoinase_Hydrolase"/>
</dbReference>
<comment type="pathway">
    <text evidence="6">Nitrogen metabolism; (S)-allantoin degradation; allantoate from (S)-allantoin: step 1/1.</text>
</comment>
<dbReference type="RefSeq" id="WP_338787474.1">
    <property type="nucleotide sequence ID" value="NZ_CP147403.1"/>
</dbReference>
<feature type="binding site" description="via carbamate group" evidence="6">
    <location>
        <position position="148"/>
    </location>
    <ligand>
        <name>Zn(2+)</name>
        <dbReference type="ChEBI" id="CHEBI:29105"/>
        <label>2</label>
    </ligand>
</feature>
<keyword evidence="5 6" id="KW-0862">Zinc</keyword>
<comment type="subunit">
    <text evidence="1 6">Homotetramer.</text>
</comment>
<evidence type="ECO:0000259" key="7">
    <source>
        <dbReference type="Pfam" id="PF01979"/>
    </source>
</evidence>
<keyword evidence="3 6" id="KW-0479">Metal-binding</keyword>
<feature type="binding site" evidence="6">
    <location>
        <position position="63"/>
    </location>
    <ligand>
        <name>Zn(2+)</name>
        <dbReference type="ChEBI" id="CHEBI:29105"/>
        <label>1</label>
    </ligand>
</feature>
<dbReference type="InterPro" id="IPR011059">
    <property type="entry name" value="Metal-dep_hydrolase_composite"/>
</dbReference>
<dbReference type="Gene3D" id="3.20.20.140">
    <property type="entry name" value="Metal-dependent hydrolases"/>
    <property type="match status" value="1"/>
</dbReference>
<dbReference type="Pfam" id="PF01979">
    <property type="entry name" value="Amidohydro_1"/>
    <property type="match status" value="1"/>
</dbReference>
<comment type="catalytic activity">
    <reaction evidence="6">
        <text>(S)-allantoin + H2O = allantoate + H(+)</text>
        <dbReference type="Rhea" id="RHEA:17029"/>
        <dbReference type="ChEBI" id="CHEBI:15377"/>
        <dbReference type="ChEBI" id="CHEBI:15378"/>
        <dbReference type="ChEBI" id="CHEBI:15678"/>
        <dbReference type="ChEBI" id="CHEBI:17536"/>
        <dbReference type="EC" id="3.5.2.5"/>
    </reaction>
</comment>
<comment type="PTM">
    <text evidence="6">Carboxylation allows a single lysine to coordinate two zinc ions.</text>
</comment>
<feature type="binding site" evidence="6">
    <location>
        <position position="184"/>
    </location>
    <ligand>
        <name>Zn(2+)</name>
        <dbReference type="ChEBI" id="CHEBI:29105"/>
        <label>2</label>
    </ligand>
</feature>
<feature type="binding site" evidence="6">
    <location>
        <position position="240"/>
    </location>
    <ligand>
        <name>Zn(2+)</name>
        <dbReference type="ChEBI" id="CHEBI:29105"/>
        <label>2</label>
    </ligand>
</feature>
<feature type="modified residue" description="N6-carboxylysine" evidence="6">
    <location>
        <position position="148"/>
    </location>
</feature>
<keyword evidence="2 6" id="KW-0659">Purine metabolism</keyword>
<protein>
    <recommendedName>
        <fullName evidence="6">Allantoinase</fullName>
        <ecNumber evidence="6">3.5.2.5</ecNumber>
    </recommendedName>
    <alternativeName>
        <fullName evidence="6">Allantoin-utilizing enzyme</fullName>
    </alternativeName>
</protein>
<dbReference type="HAMAP" id="MF_01645">
    <property type="entry name" value="Hydantoinase"/>
    <property type="match status" value="1"/>
</dbReference>
<feature type="domain" description="Amidohydrolase-related" evidence="7">
    <location>
        <begin position="52"/>
        <end position="401"/>
    </location>
</feature>
<dbReference type="Gene3D" id="2.30.40.10">
    <property type="entry name" value="Urease, subunit C, domain 1"/>
    <property type="match status" value="1"/>
</dbReference>
<organism evidence="8 9">
    <name type="scientific">Metabacillus rhizosphaerae</name>
    <dbReference type="NCBI Taxonomy" id="3117747"/>
    <lineage>
        <taxon>Bacteria</taxon>
        <taxon>Bacillati</taxon>
        <taxon>Bacillota</taxon>
        <taxon>Bacilli</taxon>
        <taxon>Bacillales</taxon>
        <taxon>Bacillaceae</taxon>
        <taxon>Metabacillus</taxon>
    </lineage>
</organism>
<dbReference type="InterPro" id="IPR032466">
    <property type="entry name" value="Metal_Hydrolase"/>
</dbReference>
<comment type="function">
    <text evidence="6">Catalyzes the conversion of allantoin (5-ureidohydantoin) to allantoic acid by hydrolytic cleavage of the five-member hydantoin ring.</text>
</comment>
<evidence type="ECO:0000256" key="1">
    <source>
        <dbReference type="ARBA" id="ARBA00011881"/>
    </source>
</evidence>
<dbReference type="EMBL" id="CP147403">
    <property type="protein sequence ID" value="WXB88684.1"/>
    <property type="molecule type" value="Genomic_DNA"/>
</dbReference>
<dbReference type="SUPFAM" id="SSF51338">
    <property type="entry name" value="Composite domain of metallo-dependent hydrolases"/>
    <property type="match status" value="1"/>
</dbReference>
<dbReference type="InterPro" id="IPR047604">
    <property type="entry name" value="Allantoinase_bact"/>
</dbReference>
<evidence type="ECO:0000256" key="6">
    <source>
        <dbReference type="HAMAP-Rule" id="MF_01645"/>
    </source>
</evidence>
<dbReference type="Proteomes" id="UP001368328">
    <property type="component" value="Chromosome"/>
</dbReference>
<feature type="binding site" description="via carbamate group" evidence="6">
    <location>
        <position position="148"/>
    </location>
    <ligand>
        <name>Zn(2+)</name>
        <dbReference type="ChEBI" id="CHEBI:29105"/>
        <label>1</label>
    </ligand>
</feature>
<feature type="binding site" evidence="6">
    <location>
        <position position="313"/>
    </location>
    <ligand>
        <name>Zn(2+)</name>
        <dbReference type="ChEBI" id="CHEBI:29105"/>
        <label>1</label>
    </ligand>
</feature>
<evidence type="ECO:0000313" key="8">
    <source>
        <dbReference type="EMBL" id="WXB88684.1"/>
    </source>
</evidence>
<sequence length="460" mass="50822">MEHLDILIKNGKAVLPTGVTETDIGIKDGKIAIVKKGIMNKAAIEWDAENQYIFPGMIDVHVHFSEPGREHWEGFHTGSMMMVAGGCTTYFDMPLNGIPSTVNLEALSTKAEIGNEKSFIDFSLWGGLVPGNEKDLEALAEAGVIGFKAFLSSTGNKEFEAVDDLTLLNGMKIIAKLGKVLALHSESATITNWLKEEKEKEGKFSADDYLESRPIIAEVEAVERAIYYSELTGCPLHFVHISSAKAIEVIEHAKQKGMNITVETCPHYLLYNHEHLRELGTIAKCAPPLREKEEQQNLISLLLENKFDMISSDHSPCPYELKDPNVYNLFQAWGGISGGQFTLLSMIELALKYKIPFETVAKWTASASAERFGLADRKGKIAIGADADLAIITLNESHTVTEENFYAKHKQSLYIGHTFPCRIEGTLNRGNLVFKEGVIVAPIPNGRWVKPCENASIKSV</sequence>
<evidence type="ECO:0000256" key="4">
    <source>
        <dbReference type="ARBA" id="ARBA00022801"/>
    </source>
</evidence>
<keyword evidence="9" id="KW-1185">Reference proteome</keyword>
<dbReference type="PANTHER" id="PTHR43668">
    <property type="entry name" value="ALLANTOINASE"/>
    <property type="match status" value="1"/>
</dbReference>